<evidence type="ECO:0000256" key="11">
    <source>
        <dbReference type="ARBA" id="ARBA00022827"/>
    </source>
</evidence>
<dbReference type="STRING" id="160660.BJI67_13360"/>
<evidence type="ECO:0000256" key="6">
    <source>
        <dbReference type="ARBA" id="ARBA00012518"/>
    </source>
</evidence>
<keyword evidence="15 20" id="KW-0560">Oxidoreductase</keyword>
<evidence type="ECO:0000256" key="1">
    <source>
        <dbReference type="ARBA" id="ARBA00001974"/>
    </source>
</evidence>
<evidence type="ECO:0000256" key="17">
    <source>
        <dbReference type="ARBA" id="ARBA00023316"/>
    </source>
</evidence>
<dbReference type="InterPro" id="IPR011601">
    <property type="entry name" value="MurB_C"/>
</dbReference>
<keyword evidence="17 20" id="KW-0961">Cell wall biogenesis/degradation</keyword>
<sequence>MIAAARHRELRGELTHDAPLAPLTSWRAGGHADRLYRPADLEDLREFLRGLSDDEPVLWLGLGSNLLVRDGGVRGTVIATHARLDGLECVGEAGVRAGAGVPGAKLARFAARAGLVGAEFFAGIPGTVGGALAMNAGAFGGETWRVVRRAQTIERSGNVEWFDVDAFETGYRHVAARDAGERWFVAAEFGFAAGGDPQELHRRTRDLLANRAHSQPTGVASCGSVFRNPPGDYAGRLIEAAGLKGLRCGGAQVSEKHGNFILNTGAATAADIETLMTTVQERVAQQTGIRLVPEVRIVGKAEVRT</sequence>
<evidence type="ECO:0000256" key="16">
    <source>
        <dbReference type="ARBA" id="ARBA00023306"/>
    </source>
</evidence>
<keyword evidence="8 20" id="KW-0963">Cytoplasm</keyword>
<evidence type="ECO:0000256" key="12">
    <source>
        <dbReference type="ARBA" id="ARBA00022857"/>
    </source>
</evidence>
<dbReference type="UniPathway" id="UPA00219"/>
<evidence type="ECO:0000256" key="14">
    <source>
        <dbReference type="ARBA" id="ARBA00022984"/>
    </source>
</evidence>
<evidence type="ECO:0000256" key="2">
    <source>
        <dbReference type="ARBA" id="ARBA00003921"/>
    </source>
</evidence>
<dbReference type="NCBIfam" id="NF010480">
    <property type="entry name" value="PRK13905.1"/>
    <property type="match status" value="1"/>
</dbReference>
<dbReference type="InterPro" id="IPR036318">
    <property type="entry name" value="FAD-bd_PCMH-like_sf"/>
</dbReference>
<comment type="similarity">
    <text evidence="5 20">Belongs to the MurB family.</text>
</comment>
<dbReference type="NCBIfam" id="TIGR00179">
    <property type="entry name" value="murB"/>
    <property type="match status" value="1"/>
</dbReference>
<dbReference type="Gene3D" id="3.30.43.10">
    <property type="entry name" value="Uridine Diphospho-n-acetylenolpyruvylglucosamine Reductase, domain 2"/>
    <property type="match status" value="1"/>
</dbReference>
<comment type="cofactor">
    <cofactor evidence="1 20">
        <name>FAD</name>
        <dbReference type="ChEBI" id="CHEBI:57692"/>
    </cofactor>
</comment>
<evidence type="ECO:0000256" key="10">
    <source>
        <dbReference type="ARBA" id="ARBA00022630"/>
    </source>
</evidence>
<evidence type="ECO:0000313" key="23">
    <source>
        <dbReference type="Proteomes" id="UP000029273"/>
    </source>
</evidence>
<dbReference type="GO" id="GO:0051301">
    <property type="term" value="P:cell division"/>
    <property type="evidence" value="ECO:0007669"/>
    <property type="project" value="UniProtKB-KW"/>
</dbReference>
<dbReference type="OrthoDB" id="9804753at2"/>
<evidence type="ECO:0000256" key="20">
    <source>
        <dbReference type="HAMAP-Rule" id="MF_00037"/>
    </source>
</evidence>
<dbReference type="InterPro" id="IPR006094">
    <property type="entry name" value="Oxid_FAD_bind_N"/>
</dbReference>
<dbReference type="Proteomes" id="UP000029273">
    <property type="component" value="Unassembled WGS sequence"/>
</dbReference>
<keyword evidence="16 20" id="KW-0131">Cell cycle</keyword>
<evidence type="ECO:0000256" key="3">
    <source>
        <dbReference type="ARBA" id="ARBA00004496"/>
    </source>
</evidence>
<dbReference type="GO" id="GO:0008360">
    <property type="term" value="P:regulation of cell shape"/>
    <property type="evidence" value="ECO:0007669"/>
    <property type="project" value="UniProtKB-KW"/>
</dbReference>
<dbReference type="GO" id="GO:0009252">
    <property type="term" value="P:peptidoglycan biosynthetic process"/>
    <property type="evidence" value="ECO:0007669"/>
    <property type="project" value="UniProtKB-UniRule"/>
</dbReference>
<evidence type="ECO:0000313" key="22">
    <source>
        <dbReference type="EMBL" id="OBS09071.1"/>
    </source>
</evidence>
<keyword evidence="9 20" id="KW-0132">Cell division</keyword>
<keyword evidence="11 20" id="KW-0274">FAD</keyword>
<dbReference type="InterPro" id="IPR003170">
    <property type="entry name" value="MurB"/>
</dbReference>
<dbReference type="InterPro" id="IPR036635">
    <property type="entry name" value="MurB_C_sf"/>
</dbReference>
<feature type="active site" evidence="20">
    <location>
        <position position="294"/>
    </location>
</feature>
<evidence type="ECO:0000256" key="18">
    <source>
        <dbReference type="ARBA" id="ARBA00031026"/>
    </source>
</evidence>
<dbReference type="SUPFAM" id="SSF56176">
    <property type="entry name" value="FAD-binding/transporter-associated domain-like"/>
    <property type="match status" value="1"/>
</dbReference>
<dbReference type="InterPro" id="IPR016169">
    <property type="entry name" value="FAD-bd_PCMH_sub2"/>
</dbReference>
<dbReference type="EC" id="1.3.1.98" evidence="6 20"/>
<organism evidence="22 23">
    <name type="scientific">Acidihalobacter prosperus</name>
    <dbReference type="NCBI Taxonomy" id="160660"/>
    <lineage>
        <taxon>Bacteria</taxon>
        <taxon>Pseudomonadati</taxon>
        <taxon>Pseudomonadota</taxon>
        <taxon>Gammaproteobacteria</taxon>
        <taxon>Chromatiales</taxon>
        <taxon>Ectothiorhodospiraceae</taxon>
        <taxon>Acidihalobacter</taxon>
    </lineage>
</organism>
<dbReference type="GO" id="GO:0008762">
    <property type="term" value="F:UDP-N-acetylmuramate dehydrogenase activity"/>
    <property type="evidence" value="ECO:0007669"/>
    <property type="project" value="UniProtKB-UniRule"/>
</dbReference>
<dbReference type="RefSeq" id="WP_038088942.1">
    <property type="nucleotide sequence ID" value="NZ_JQSG02000003.1"/>
</dbReference>
<evidence type="ECO:0000256" key="5">
    <source>
        <dbReference type="ARBA" id="ARBA00010485"/>
    </source>
</evidence>
<evidence type="ECO:0000256" key="15">
    <source>
        <dbReference type="ARBA" id="ARBA00023002"/>
    </source>
</evidence>
<dbReference type="Gene3D" id="3.90.78.10">
    <property type="entry name" value="UDP-N-acetylenolpyruvoylglucosamine reductase, C-terminal domain"/>
    <property type="match status" value="1"/>
</dbReference>
<reference evidence="22 23" key="1">
    <citation type="journal article" date="2014" name="Genome Announc.">
        <title>Draft Genome Sequence of the Iron-Oxidizing, Acidophilic, and Halotolerant 'Thiobacillus prosperus' Type Strain DSM 5130.</title>
        <authorList>
            <person name="Ossandon F.J."/>
            <person name="Cardenas J.P."/>
            <person name="Corbett M."/>
            <person name="Quatrini R."/>
            <person name="Holmes D.S."/>
            <person name="Watkin E."/>
        </authorList>
    </citation>
    <scope>NUCLEOTIDE SEQUENCE [LARGE SCALE GENOMIC DNA]</scope>
    <source>
        <strain evidence="22 23">DSM 5130</strain>
    </source>
</reference>
<dbReference type="GO" id="GO:0071555">
    <property type="term" value="P:cell wall organization"/>
    <property type="evidence" value="ECO:0007669"/>
    <property type="project" value="UniProtKB-KW"/>
</dbReference>
<evidence type="ECO:0000256" key="9">
    <source>
        <dbReference type="ARBA" id="ARBA00022618"/>
    </source>
</evidence>
<comment type="catalytic activity">
    <reaction evidence="19 20">
        <text>UDP-N-acetyl-alpha-D-muramate + NADP(+) = UDP-N-acetyl-3-O-(1-carboxyvinyl)-alpha-D-glucosamine + NADPH + H(+)</text>
        <dbReference type="Rhea" id="RHEA:12248"/>
        <dbReference type="ChEBI" id="CHEBI:15378"/>
        <dbReference type="ChEBI" id="CHEBI:57783"/>
        <dbReference type="ChEBI" id="CHEBI:58349"/>
        <dbReference type="ChEBI" id="CHEBI:68483"/>
        <dbReference type="ChEBI" id="CHEBI:70757"/>
        <dbReference type="EC" id="1.3.1.98"/>
    </reaction>
</comment>
<dbReference type="Pfam" id="PF01565">
    <property type="entry name" value="FAD_binding_4"/>
    <property type="match status" value="1"/>
</dbReference>
<keyword evidence="14 20" id="KW-0573">Peptidoglycan synthesis</keyword>
<evidence type="ECO:0000256" key="13">
    <source>
        <dbReference type="ARBA" id="ARBA00022960"/>
    </source>
</evidence>
<feature type="active site" description="Proton donor" evidence="20">
    <location>
        <position position="224"/>
    </location>
</feature>
<comment type="subcellular location">
    <subcellularLocation>
        <location evidence="3 20">Cytoplasm</location>
    </subcellularLocation>
</comment>
<dbReference type="GO" id="GO:0005829">
    <property type="term" value="C:cytosol"/>
    <property type="evidence" value="ECO:0007669"/>
    <property type="project" value="TreeGrafter"/>
</dbReference>
<dbReference type="Gene3D" id="3.30.465.10">
    <property type="match status" value="1"/>
</dbReference>
<evidence type="ECO:0000256" key="19">
    <source>
        <dbReference type="ARBA" id="ARBA00048914"/>
    </source>
</evidence>
<protein>
    <recommendedName>
        <fullName evidence="7 20">UDP-N-acetylenolpyruvoylglucosamine reductase</fullName>
        <ecNumber evidence="6 20">1.3.1.98</ecNumber>
    </recommendedName>
    <alternativeName>
        <fullName evidence="18 20">UDP-N-acetylmuramate dehydrogenase</fullName>
    </alternativeName>
</protein>
<feature type="active site" evidence="20">
    <location>
        <position position="172"/>
    </location>
</feature>
<name>A0A1A6C3D2_9GAMM</name>
<dbReference type="AlphaFoldDB" id="A0A1A6C3D2"/>
<dbReference type="PROSITE" id="PS51387">
    <property type="entry name" value="FAD_PCMH"/>
    <property type="match status" value="1"/>
</dbReference>
<comment type="function">
    <text evidence="2 20">Cell wall formation.</text>
</comment>
<dbReference type="InterPro" id="IPR016166">
    <property type="entry name" value="FAD-bd_PCMH"/>
</dbReference>
<gene>
    <name evidence="20" type="primary">murB</name>
    <name evidence="22" type="ORF">Thpro_021399</name>
</gene>
<dbReference type="EMBL" id="JQSG02000003">
    <property type="protein sequence ID" value="OBS09071.1"/>
    <property type="molecule type" value="Genomic_DNA"/>
</dbReference>
<comment type="pathway">
    <text evidence="4 20">Cell wall biogenesis; peptidoglycan biosynthesis.</text>
</comment>
<dbReference type="PANTHER" id="PTHR21071">
    <property type="entry name" value="UDP-N-ACETYLENOLPYRUVOYLGLUCOSAMINE REDUCTASE"/>
    <property type="match status" value="1"/>
</dbReference>
<comment type="caution">
    <text evidence="22">The sequence shown here is derived from an EMBL/GenBank/DDBJ whole genome shotgun (WGS) entry which is preliminary data.</text>
</comment>
<keyword evidence="23" id="KW-1185">Reference proteome</keyword>
<keyword evidence="10 20" id="KW-0285">Flavoprotein</keyword>
<keyword evidence="13 20" id="KW-0133">Cell shape</keyword>
<keyword evidence="12 20" id="KW-0521">NADP</keyword>
<evidence type="ECO:0000256" key="8">
    <source>
        <dbReference type="ARBA" id="ARBA00022490"/>
    </source>
</evidence>
<dbReference type="GO" id="GO:0071949">
    <property type="term" value="F:FAD binding"/>
    <property type="evidence" value="ECO:0007669"/>
    <property type="project" value="InterPro"/>
</dbReference>
<evidence type="ECO:0000259" key="21">
    <source>
        <dbReference type="PROSITE" id="PS51387"/>
    </source>
</evidence>
<dbReference type="InterPro" id="IPR016167">
    <property type="entry name" value="FAD-bd_PCMH_sub1"/>
</dbReference>
<evidence type="ECO:0000256" key="4">
    <source>
        <dbReference type="ARBA" id="ARBA00004752"/>
    </source>
</evidence>
<proteinExistence type="inferred from homology"/>
<evidence type="ECO:0000256" key="7">
    <source>
        <dbReference type="ARBA" id="ARBA00015188"/>
    </source>
</evidence>
<dbReference type="SUPFAM" id="SSF56194">
    <property type="entry name" value="Uridine diphospho-N-Acetylenolpyruvylglucosamine reductase, MurB, C-terminal domain"/>
    <property type="match status" value="1"/>
</dbReference>
<dbReference type="PANTHER" id="PTHR21071:SF4">
    <property type="entry name" value="UDP-N-ACETYLENOLPYRUVOYLGLUCOSAMINE REDUCTASE"/>
    <property type="match status" value="1"/>
</dbReference>
<accession>A0A1A6C3D2</accession>
<feature type="domain" description="FAD-binding PCMH-type" evidence="21">
    <location>
        <begin position="28"/>
        <end position="207"/>
    </location>
</feature>
<dbReference type="Pfam" id="PF02873">
    <property type="entry name" value="MurB_C"/>
    <property type="match status" value="1"/>
</dbReference>
<dbReference type="HAMAP" id="MF_00037">
    <property type="entry name" value="MurB"/>
    <property type="match status" value="1"/>
</dbReference>